<reference evidence="3" key="1">
    <citation type="submission" date="2018-04" db="EMBL/GenBank/DDBJ databases">
        <title>WGS assembly of Panicum hallii.</title>
        <authorList>
            <person name="Lovell J."/>
            <person name="Jenkins J."/>
            <person name="Lowry D."/>
            <person name="Mamidi S."/>
            <person name="Sreedasyam A."/>
            <person name="Weng X."/>
            <person name="Barry K."/>
            <person name="Bonette J."/>
            <person name="Campitelli B."/>
            <person name="Daum C."/>
            <person name="Gordon S."/>
            <person name="Gould B."/>
            <person name="Lipzen A."/>
            <person name="Macqueen A."/>
            <person name="Palacio-Mejia J."/>
            <person name="Plott C."/>
            <person name="Shakirov E."/>
            <person name="Shu S."/>
            <person name="Yoshinaga Y."/>
            <person name="Zane M."/>
            <person name="Rokhsar D."/>
            <person name="Grimwood J."/>
            <person name="Schmutz J."/>
            <person name="Juenger T."/>
        </authorList>
    </citation>
    <scope>NUCLEOTIDE SEQUENCE [LARGE SCALE GENOMIC DNA]</scope>
    <source>
        <strain evidence="3">FIL2</strain>
    </source>
</reference>
<sequence>MWRLVQFVVLLSVFCSKGVATTSLCGKNPHLCMHMLFKEEVSSNRSLMPIKEEASDSSAYIHHHAIYQSNTGYDSVVYGTMATLSVHEFPAIKKGQNILATIKVGNFQRGHKEYTNAVHAGWAIQPSFYGDSKTHFTTKKDDGDWWLYFGHDGQNLRACLVPSAKTQKSSKRKDAKGILLI</sequence>
<feature type="signal peptide" evidence="1">
    <location>
        <begin position="1"/>
        <end position="20"/>
    </location>
</feature>
<feature type="domain" description="Neprosin PEP catalytic" evidence="2">
    <location>
        <begin position="108"/>
        <end position="139"/>
    </location>
</feature>
<name>A0A2S3HHN2_9POAL</name>
<evidence type="ECO:0000259" key="2">
    <source>
        <dbReference type="Pfam" id="PF03080"/>
    </source>
</evidence>
<gene>
    <name evidence="3" type="ORF">PAHAL_4G069700</name>
</gene>
<proteinExistence type="predicted"/>
<evidence type="ECO:0000256" key="1">
    <source>
        <dbReference type="SAM" id="SignalP"/>
    </source>
</evidence>
<dbReference type="AlphaFoldDB" id="A0A2S3HHN2"/>
<dbReference type="Gramene" id="PAN23130">
    <property type="protein sequence ID" value="PAN23130"/>
    <property type="gene ID" value="PAHAL_4G069700"/>
</dbReference>
<dbReference type="EMBL" id="CM008049">
    <property type="protein sequence ID" value="PAN23130.1"/>
    <property type="molecule type" value="Genomic_DNA"/>
</dbReference>
<accession>A0A2S3HHN2</accession>
<keyword evidence="1" id="KW-0732">Signal</keyword>
<organism evidence="3">
    <name type="scientific">Panicum hallii</name>
    <dbReference type="NCBI Taxonomy" id="206008"/>
    <lineage>
        <taxon>Eukaryota</taxon>
        <taxon>Viridiplantae</taxon>
        <taxon>Streptophyta</taxon>
        <taxon>Embryophyta</taxon>
        <taxon>Tracheophyta</taxon>
        <taxon>Spermatophyta</taxon>
        <taxon>Magnoliopsida</taxon>
        <taxon>Liliopsida</taxon>
        <taxon>Poales</taxon>
        <taxon>Poaceae</taxon>
        <taxon>PACMAD clade</taxon>
        <taxon>Panicoideae</taxon>
        <taxon>Panicodae</taxon>
        <taxon>Paniceae</taxon>
        <taxon>Panicinae</taxon>
        <taxon>Panicum</taxon>
        <taxon>Panicum sect. Panicum</taxon>
    </lineage>
</organism>
<evidence type="ECO:0000313" key="3">
    <source>
        <dbReference type="EMBL" id="PAN23130.1"/>
    </source>
</evidence>
<protein>
    <recommendedName>
        <fullName evidence="2">Neprosin PEP catalytic domain-containing protein</fullName>
    </recommendedName>
</protein>
<dbReference type="Pfam" id="PF03080">
    <property type="entry name" value="Neprosin"/>
    <property type="match status" value="1"/>
</dbReference>
<feature type="chain" id="PRO_5015603414" description="Neprosin PEP catalytic domain-containing protein" evidence="1">
    <location>
        <begin position="21"/>
        <end position="181"/>
    </location>
</feature>
<dbReference type="Proteomes" id="UP000243499">
    <property type="component" value="Chromosome 4"/>
</dbReference>
<dbReference type="InterPro" id="IPR004314">
    <property type="entry name" value="Neprosin"/>
</dbReference>